<dbReference type="Proteomes" id="UP000016933">
    <property type="component" value="Unassembled WGS sequence"/>
</dbReference>
<protein>
    <submittedName>
        <fullName evidence="1">Uncharacterized protein</fullName>
    </submittedName>
</protein>
<name>N1PE69_DOTSN</name>
<organism evidence="1 2">
    <name type="scientific">Dothistroma septosporum (strain NZE10 / CBS 128990)</name>
    <name type="common">Red band needle blight fungus</name>
    <name type="synonym">Mycosphaerella pini</name>
    <dbReference type="NCBI Taxonomy" id="675120"/>
    <lineage>
        <taxon>Eukaryota</taxon>
        <taxon>Fungi</taxon>
        <taxon>Dikarya</taxon>
        <taxon>Ascomycota</taxon>
        <taxon>Pezizomycotina</taxon>
        <taxon>Dothideomycetes</taxon>
        <taxon>Dothideomycetidae</taxon>
        <taxon>Mycosphaerellales</taxon>
        <taxon>Mycosphaerellaceae</taxon>
        <taxon>Dothistroma</taxon>
    </lineage>
</organism>
<reference evidence="1 2" key="2">
    <citation type="journal article" date="2012" name="PLoS Pathog.">
        <title>Diverse lifestyles and strategies of plant pathogenesis encoded in the genomes of eighteen Dothideomycetes fungi.</title>
        <authorList>
            <person name="Ohm R.A."/>
            <person name="Feau N."/>
            <person name="Henrissat B."/>
            <person name="Schoch C.L."/>
            <person name="Horwitz B.A."/>
            <person name="Barry K.W."/>
            <person name="Condon B.J."/>
            <person name="Copeland A.C."/>
            <person name="Dhillon B."/>
            <person name="Glaser F."/>
            <person name="Hesse C.N."/>
            <person name="Kosti I."/>
            <person name="LaButti K."/>
            <person name="Lindquist E.A."/>
            <person name="Lucas S."/>
            <person name="Salamov A.A."/>
            <person name="Bradshaw R.E."/>
            <person name="Ciuffetti L."/>
            <person name="Hamelin R.C."/>
            <person name="Kema G.H.J."/>
            <person name="Lawrence C."/>
            <person name="Scott J.A."/>
            <person name="Spatafora J.W."/>
            <person name="Turgeon B.G."/>
            <person name="de Wit P.J.G.M."/>
            <person name="Zhong S."/>
            <person name="Goodwin S.B."/>
            <person name="Grigoriev I.V."/>
        </authorList>
    </citation>
    <scope>NUCLEOTIDE SEQUENCE [LARGE SCALE GENOMIC DNA]</scope>
    <source>
        <strain evidence="2">NZE10 / CBS 128990</strain>
    </source>
</reference>
<reference evidence="2" key="1">
    <citation type="journal article" date="2012" name="PLoS Genet.">
        <title>The genomes of the fungal plant pathogens Cladosporium fulvum and Dothistroma septosporum reveal adaptation to different hosts and lifestyles but also signatures of common ancestry.</title>
        <authorList>
            <person name="de Wit P.J.G.M."/>
            <person name="van der Burgt A."/>
            <person name="Oekmen B."/>
            <person name="Stergiopoulos I."/>
            <person name="Abd-Elsalam K.A."/>
            <person name="Aerts A.L."/>
            <person name="Bahkali A.H."/>
            <person name="Beenen H.G."/>
            <person name="Chettri P."/>
            <person name="Cox M.P."/>
            <person name="Datema E."/>
            <person name="de Vries R.P."/>
            <person name="Dhillon B."/>
            <person name="Ganley A.R."/>
            <person name="Griffiths S.A."/>
            <person name="Guo Y."/>
            <person name="Hamelin R.C."/>
            <person name="Henrissat B."/>
            <person name="Kabir M.S."/>
            <person name="Jashni M.K."/>
            <person name="Kema G."/>
            <person name="Klaubauf S."/>
            <person name="Lapidus A."/>
            <person name="Levasseur A."/>
            <person name="Lindquist E."/>
            <person name="Mehrabi R."/>
            <person name="Ohm R.A."/>
            <person name="Owen T.J."/>
            <person name="Salamov A."/>
            <person name="Schwelm A."/>
            <person name="Schijlen E."/>
            <person name="Sun H."/>
            <person name="van den Burg H.A."/>
            <person name="van Ham R.C.H.J."/>
            <person name="Zhang S."/>
            <person name="Goodwin S.B."/>
            <person name="Grigoriev I.V."/>
            <person name="Collemare J."/>
            <person name="Bradshaw R.E."/>
        </authorList>
    </citation>
    <scope>NUCLEOTIDE SEQUENCE [LARGE SCALE GENOMIC DNA]</scope>
    <source>
        <strain evidence="2">NZE10 / CBS 128990</strain>
    </source>
</reference>
<dbReference type="AlphaFoldDB" id="N1PE69"/>
<keyword evidence="2" id="KW-1185">Reference proteome</keyword>
<evidence type="ECO:0000313" key="1">
    <source>
        <dbReference type="EMBL" id="EME40409.1"/>
    </source>
</evidence>
<dbReference type="OrthoDB" id="5424391at2759"/>
<proteinExistence type="predicted"/>
<sequence length="82" mass="9568">MELMTFRENATKIEDQWLGDNSVKLRKARKSTGVNHWAAYKEGAEDSKKIDVHRKANADVARNPEIEWRGSKKDTKTRPIWK</sequence>
<gene>
    <name evidence="1" type="ORF">DOTSEDRAFT_27064</name>
</gene>
<dbReference type="EMBL" id="KB446543">
    <property type="protein sequence ID" value="EME40409.1"/>
    <property type="molecule type" value="Genomic_DNA"/>
</dbReference>
<accession>N1PE69</accession>
<evidence type="ECO:0000313" key="2">
    <source>
        <dbReference type="Proteomes" id="UP000016933"/>
    </source>
</evidence>
<dbReference type="HOGENOM" id="CLU_2558261_0_0_1"/>